<organism evidence="2">
    <name type="scientific">Desertifilum tharense IPPAS B-1220</name>
    <dbReference type="NCBI Taxonomy" id="1781255"/>
    <lineage>
        <taxon>Bacteria</taxon>
        <taxon>Bacillati</taxon>
        <taxon>Cyanobacteriota</taxon>
        <taxon>Cyanophyceae</taxon>
        <taxon>Desertifilales</taxon>
        <taxon>Desertifilaceae</taxon>
        <taxon>Desertifilum</taxon>
    </lineage>
</organism>
<feature type="compositionally biased region" description="Polar residues" evidence="1">
    <location>
        <begin position="135"/>
        <end position="149"/>
    </location>
</feature>
<dbReference type="STRING" id="1781255.BH720_10095"/>
<reference evidence="2" key="1">
    <citation type="submission" date="2016-09" db="EMBL/GenBank/DDBJ databases">
        <title>Draft genome of thermotolerant cyanobacterium Desertifilum sp. strain IPPAS B-1220.</title>
        <authorList>
            <person name="Sinetova M.A."/>
            <person name="Bolakhan K."/>
            <person name="Zayadan B.K."/>
            <person name="Mironov K.S."/>
            <person name="Ustinova V."/>
            <person name="Kupriyanova E.V."/>
            <person name="Sidorov R.A."/>
            <person name="Skrypnik A.N."/>
            <person name="Gogoleva N.E."/>
            <person name="Gogolev Y.V."/>
            <person name="Los D.A."/>
        </authorList>
    </citation>
    <scope>NUCLEOTIDE SEQUENCE [LARGE SCALE GENOMIC DNA]</scope>
    <source>
        <strain evidence="2">IPPAS B-1220</strain>
    </source>
</reference>
<accession>A0A1E5QL33</accession>
<evidence type="ECO:0000313" key="2">
    <source>
        <dbReference type="EMBL" id="OEJ75338.1"/>
    </source>
</evidence>
<feature type="region of interest" description="Disordered" evidence="1">
    <location>
        <begin position="525"/>
        <end position="601"/>
    </location>
</feature>
<protein>
    <submittedName>
        <fullName evidence="2">Uncharacterized protein</fullName>
    </submittedName>
</protein>
<feature type="compositionally biased region" description="Pro residues" evidence="1">
    <location>
        <begin position="526"/>
        <end position="540"/>
    </location>
</feature>
<feature type="compositionally biased region" description="Polar residues" evidence="1">
    <location>
        <begin position="370"/>
        <end position="386"/>
    </location>
</feature>
<proteinExistence type="predicted"/>
<feature type="compositionally biased region" description="Basic and acidic residues" evidence="1">
    <location>
        <begin position="439"/>
        <end position="448"/>
    </location>
</feature>
<feature type="compositionally biased region" description="Pro residues" evidence="1">
    <location>
        <begin position="490"/>
        <end position="506"/>
    </location>
</feature>
<evidence type="ECO:0000256" key="1">
    <source>
        <dbReference type="SAM" id="MobiDB-lite"/>
    </source>
</evidence>
<feature type="region of interest" description="Disordered" evidence="1">
    <location>
        <begin position="135"/>
        <end position="155"/>
    </location>
</feature>
<dbReference type="EMBL" id="MJGC01000052">
    <property type="protein sequence ID" value="OEJ75338.1"/>
    <property type="molecule type" value="Genomic_DNA"/>
</dbReference>
<feature type="region of interest" description="Disordered" evidence="1">
    <location>
        <begin position="334"/>
        <end position="386"/>
    </location>
</feature>
<feature type="compositionally biased region" description="Polar residues" evidence="1">
    <location>
        <begin position="557"/>
        <end position="566"/>
    </location>
</feature>
<gene>
    <name evidence="2" type="ORF">BH720_10095</name>
</gene>
<feature type="region of interest" description="Disordered" evidence="1">
    <location>
        <begin position="468"/>
        <end position="513"/>
    </location>
</feature>
<dbReference type="AlphaFoldDB" id="A0A1E5QL33"/>
<dbReference type="RefSeq" id="WP_069967068.1">
    <property type="nucleotide sequence ID" value="NZ_CM124774.1"/>
</dbReference>
<feature type="compositionally biased region" description="Polar residues" evidence="1">
    <location>
        <begin position="574"/>
        <end position="583"/>
    </location>
</feature>
<comment type="caution">
    <text evidence="2">The sequence shown here is derived from an EMBL/GenBank/DDBJ whole genome shotgun (WGS) entry which is preliminary data.</text>
</comment>
<name>A0A1E5QL33_9CYAN</name>
<dbReference type="OrthoDB" id="502220at2"/>
<sequence>MTSGGRYQSRFLNFLHRQSLRLVDRSDRAWRHLKVATEWAAQAALYPIYLLLQTTQLAGKQLQQAVQQTLPRLQAGTEPSTPTPDTPIESVLQTAKDFTVPQEPLEFPALESDASVVPSLPKYWDFVVPPPSGELTSTNAQELTSNPSPSELAPPSRRIQGVASLLENQKLVLVNVENQILDLLSDEQQAKLNQRIIWEVANYYRYQRQRSFAQRKALRLRGLAQRQGMLPPVRWFWQAMDWVQTGPVASTLNLFGESTLLSTSSPQPGGEPSSLPFPDTFLTQLDRAMVEIEQGKLAPVAEWGSVGDRLSPHFGQRTQQLVSWVKARFFGGLQKMPPSPPPPANDREVIWEPPPQFDPLLYDPWDEPPNSLTPVQDRTSPPAQPKTQRFHLEALLQAAVDYFFGSPTPQSPLSHQEAQNWLEAASDNQTNRQQGLLPPEKRSRHAVELSKPTSPEVENWLTLSDLFGETETSSPPIRDFPQFPLTETTPTPPPALPTAPASPPTPETAQTSLMRRSFQSIRQRLQPPPVKRPLPPPSPLVTPTQSRPLARKPASPSPLSTPTQTEVAPVQRPRQVQAQSSVENPPIKRTNHAPEANPDWIETPAKSVGYVQTPLERLLEALDRLMFKLETWLGKIWQELRRLFK</sequence>
<feature type="region of interest" description="Disordered" evidence="1">
    <location>
        <begin position="428"/>
        <end position="455"/>
    </location>
</feature>
<feature type="compositionally biased region" description="Low complexity" evidence="1">
    <location>
        <begin position="480"/>
        <end position="489"/>
    </location>
</feature>